<accession>A0ABD0L0Q0</accession>
<dbReference type="EMBL" id="JACVVK020000097">
    <property type="protein sequence ID" value="KAK7492982.1"/>
    <property type="molecule type" value="Genomic_DNA"/>
</dbReference>
<name>A0ABD0L0Q0_9CAEN</name>
<gene>
    <name evidence="2" type="ORF">BaRGS_00015712</name>
</gene>
<reference evidence="2 3" key="1">
    <citation type="journal article" date="2023" name="Sci. Data">
        <title>Genome assembly of the Korean intertidal mud-creeper Batillaria attramentaria.</title>
        <authorList>
            <person name="Patra A.K."/>
            <person name="Ho P.T."/>
            <person name="Jun S."/>
            <person name="Lee S.J."/>
            <person name="Kim Y."/>
            <person name="Won Y.J."/>
        </authorList>
    </citation>
    <scope>NUCLEOTIDE SEQUENCE [LARGE SCALE GENOMIC DNA]</scope>
    <source>
        <strain evidence="2">Wonlab-2016</strain>
    </source>
</reference>
<dbReference type="AlphaFoldDB" id="A0ABD0L0Q0"/>
<proteinExistence type="predicted"/>
<evidence type="ECO:0000256" key="1">
    <source>
        <dbReference type="SAM" id="SignalP"/>
    </source>
</evidence>
<sequence>MKSGLALLSALLLISAGRTLTQFAGTTEQVTMPCKFNAVYQQCGDYLVTVTPGQRYLPPWYIISSLHVSVKDAATSALLWEGRTDYKVGAKYLYEFKKVDENGKTVLRQPAPFAKIDGSKETEELFSFSKTRKEVKIAEKKGAFHVSFGPYDPEEGFKSSSWEFACFGPGKMQLTQYPTQICGDGIAARRDELGFKDKIQAFFYDVFTNRDIAQTYE</sequence>
<protein>
    <submittedName>
        <fullName evidence="2">Uncharacterized protein</fullName>
    </submittedName>
</protein>
<keyword evidence="3" id="KW-1185">Reference proteome</keyword>
<organism evidence="2 3">
    <name type="scientific">Batillaria attramentaria</name>
    <dbReference type="NCBI Taxonomy" id="370345"/>
    <lineage>
        <taxon>Eukaryota</taxon>
        <taxon>Metazoa</taxon>
        <taxon>Spiralia</taxon>
        <taxon>Lophotrochozoa</taxon>
        <taxon>Mollusca</taxon>
        <taxon>Gastropoda</taxon>
        <taxon>Caenogastropoda</taxon>
        <taxon>Sorbeoconcha</taxon>
        <taxon>Cerithioidea</taxon>
        <taxon>Batillariidae</taxon>
        <taxon>Batillaria</taxon>
    </lineage>
</organism>
<feature type="signal peptide" evidence="1">
    <location>
        <begin position="1"/>
        <end position="21"/>
    </location>
</feature>
<comment type="caution">
    <text evidence="2">The sequence shown here is derived from an EMBL/GenBank/DDBJ whole genome shotgun (WGS) entry which is preliminary data.</text>
</comment>
<evidence type="ECO:0000313" key="3">
    <source>
        <dbReference type="Proteomes" id="UP001519460"/>
    </source>
</evidence>
<keyword evidence="1" id="KW-0732">Signal</keyword>
<dbReference type="Proteomes" id="UP001519460">
    <property type="component" value="Unassembled WGS sequence"/>
</dbReference>
<evidence type="ECO:0000313" key="2">
    <source>
        <dbReference type="EMBL" id="KAK7492982.1"/>
    </source>
</evidence>
<feature type="chain" id="PRO_5044882458" evidence="1">
    <location>
        <begin position="22"/>
        <end position="217"/>
    </location>
</feature>